<feature type="compositionally biased region" description="Basic residues" evidence="1">
    <location>
        <begin position="240"/>
        <end position="255"/>
    </location>
</feature>
<feature type="region of interest" description="Disordered" evidence="1">
    <location>
        <begin position="151"/>
        <end position="201"/>
    </location>
</feature>
<feature type="non-terminal residue" evidence="2">
    <location>
        <position position="265"/>
    </location>
</feature>
<feature type="region of interest" description="Disordered" evidence="1">
    <location>
        <begin position="1"/>
        <end position="55"/>
    </location>
</feature>
<organism evidence="2">
    <name type="scientific">uncultured Rubrobacteraceae bacterium</name>
    <dbReference type="NCBI Taxonomy" id="349277"/>
    <lineage>
        <taxon>Bacteria</taxon>
        <taxon>Bacillati</taxon>
        <taxon>Actinomycetota</taxon>
        <taxon>Rubrobacteria</taxon>
        <taxon>Rubrobacterales</taxon>
        <taxon>Rubrobacteraceae</taxon>
        <taxon>environmental samples</taxon>
    </lineage>
</organism>
<feature type="region of interest" description="Disordered" evidence="1">
    <location>
        <begin position="227"/>
        <end position="265"/>
    </location>
</feature>
<reference evidence="2" key="1">
    <citation type="submission" date="2020-02" db="EMBL/GenBank/DDBJ databases">
        <authorList>
            <person name="Meier V. D."/>
        </authorList>
    </citation>
    <scope>NUCLEOTIDE SEQUENCE</scope>
    <source>
        <strain evidence="2">AVDCRST_MAG55</strain>
    </source>
</reference>
<name>A0A6J4PS88_9ACTN</name>
<accession>A0A6J4PS88</accession>
<feature type="compositionally biased region" description="Basic residues" evidence="1">
    <location>
        <begin position="1"/>
        <end position="16"/>
    </location>
</feature>
<dbReference type="AlphaFoldDB" id="A0A6J4PS88"/>
<gene>
    <name evidence="2" type="ORF">AVDCRST_MAG55-2095</name>
</gene>
<dbReference type="EMBL" id="CADCUZ010000098">
    <property type="protein sequence ID" value="CAA9422611.1"/>
    <property type="molecule type" value="Genomic_DNA"/>
</dbReference>
<protein>
    <submittedName>
        <fullName evidence="2">Uncharacterized protein</fullName>
    </submittedName>
</protein>
<feature type="compositionally biased region" description="Gly residues" evidence="1">
    <location>
        <begin position="155"/>
        <end position="168"/>
    </location>
</feature>
<feature type="compositionally biased region" description="Basic and acidic residues" evidence="1">
    <location>
        <begin position="45"/>
        <end position="55"/>
    </location>
</feature>
<feature type="non-terminal residue" evidence="2">
    <location>
        <position position="1"/>
    </location>
</feature>
<sequence>DPRRRGTPAVSRRPRGPRGTAREAGPLPRRSARPGLGRGGPAHHYPAERRGERTLAGKARGLELGAVGPLFRRVPAQVRAGPGQAPLRAQALARRPGRAPSLLEVLEAREGLAGDAGATRAAASRLRRAGLRVHPGAAQAQAAWTARHRLRHGRPLGGSNGFAPGGGSPRQPDPDLRERPVVVGHPRHDGGQRALPGYRRRARPRIPADALRRRRLLLLYRRHSLRAGGVGYPSQPRSGEKRRRLAQPARTRRPALHTGAGRQVL</sequence>
<proteinExistence type="predicted"/>
<evidence type="ECO:0000256" key="1">
    <source>
        <dbReference type="SAM" id="MobiDB-lite"/>
    </source>
</evidence>
<evidence type="ECO:0000313" key="2">
    <source>
        <dbReference type="EMBL" id="CAA9422611.1"/>
    </source>
</evidence>
<feature type="compositionally biased region" description="Basic and acidic residues" evidence="1">
    <location>
        <begin position="172"/>
        <end position="191"/>
    </location>
</feature>